<gene>
    <name evidence="2" type="ORF">R5W23_003064</name>
</gene>
<evidence type="ECO:0000313" key="3">
    <source>
        <dbReference type="Proteomes" id="UP001272242"/>
    </source>
</evidence>
<organism evidence="2 3">
    <name type="scientific">Gemmata algarum</name>
    <dbReference type="NCBI Taxonomy" id="2975278"/>
    <lineage>
        <taxon>Bacteria</taxon>
        <taxon>Pseudomonadati</taxon>
        <taxon>Planctomycetota</taxon>
        <taxon>Planctomycetia</taxon>
        <taxon>Gemmatales</taxon>
        <taxon>Gemmataceae</taxon>
        <taxon>Gemmata</taxon>
    </lineage>
</organism>
<dbReference type="EMBL" id="JAXBLV010000002">
    <property type="protein sequence ID" value="MDY3557799.1"/>
    <property type="molecule type" value="Genomic_DNA"/>
</dbReference>
<comment type="caution">
    <text evidence="2">The sequence shown here is derived from an EMBL/GenBank/DDBJ whole genome shotgun (WGS) entry which is preliminary data.</text>
</comment>
<dbReference type="RefSeq" id="WP_320684826.1">
    <property type="nucleotide sequence ID" value="NZ_JAXBLV010000002.1"/>
</dbReference>
<feature type="transmembrane region" description="Helical" evidence="1">
    <location>
        <begin position="54"/>
        <end position="73"/>
    </location>
</feature>
<keyword evidence="1" id="KW-0472">Membrane</keyword>
<evidence type="ECO:0000313" key="2">
    <source>
        <dbReference type="EMBL" id="MDY3557799.1"/>
    </source>
</evidence>
<evidence type="ECO:0000256" key="1">
    <source>
        <dbReference type="SAM" id="Phobius"/>
    </source>
</evidence>
<dbReference type="Proteomes" id="UP001272242">
    <property type="component" value="Unassembled WGS sequence"/>
</dbReference>
<keyword evidence="1" id="KW-1133">Transmembrane helix</keyword>
<feature type="transmembrane region" description="Helical" evidence="1">
    <location>
        <begin position="111"/>
        <end position="130"/>
    </location>
</feature>
<protein>
    <submittedName>
        <fullName evidence="2">Alkyl hydroperoxide reductase</fullName>
    </submittedName>
</protein>
<sequence>MKVDTGTAPRWMRGVLALAGVYNLAWGAWAVLLPERSFANSGMQRPDQPLHYPELWQCIGMIVGVYGVGYLIAARDPARHWPVVLVGFLGKFFGPVGLAYGVLIGRSSAEGLLTCVPNDLIWWAPFVLILRHAYRSRGGRE</sequence>
<reference evidence="3" key="1">
    <citation type="journal article" date="2023" name="Mar. Drugs">
        <title>Gemmata algarum, a Novel Planctomycete Isolated from an Algal Mat, Displays Antimicrobial Activity.</title>
        <authorList>
            <person name="Kumar G."/>
            <person name="Kallscheuer N."/>
            <person name="Kashif M."/>
            <person name="Ahamad S."/>
            <person name="Jagadeeshwari U."/>
            <person name="Pannikurungottu S."/>
            <person name="Haufschild T."/>
            <person name="Kabuu M."/>
            <person name="Sasikala C."/>
            <person name="Jogler C."/>
            <person name="Ramana C."/>
        </authorList>
    </citation>
    <scope>NUCLEOTIDE SEQUENCE [LARGE SCALE GENOMIC DNA]</scope>
    <source>
        <strain evidence="3">JC673</strain>
    </source>
</reference>
<name>A0ABU5ERC1_9BACT</name>
<feature type="transmembrane region" description="Helical" evidence="1">
    <location>
        <begin position="85"/>
        <end position="105"/>
    </location>
</feature>
<proteinExistence type="predicted"/>
<keyword evidence="3" id="KW-1185">Reference proteome</keyword>
<accession>A0ABU5ERC1</accession>
<keyword evidence="1" id="KW-0812">Transmembrane</keyword>